<dbReference type="Proteomes" id="UP001054945">
    <property type="component" value="Unassembled WGS sequence"/>
</dbReference>
<gene>
    <name evidence="1" type="ORF">CEXT_674191</name>
</gene>
<name>A0AAV4SXZ9_CAEEX</name>
<proteinExistence type="predicted"/>
<evidence type="ECO:0000313" key="2">
    <source>
        <dbReference type="Proteomes" id="UP001054945"/>
    </source>
</evidence>
<accession>A0AAV4SXZ9</accession>
<organism evidence="1 2">
    <name type="scientific">Caerostris extrusa</name>
    <name type="common">Bark spider</name>
    <name type="synonym">Caerostris bankana</name>
    <dbReference type="NCBI Taxonomy" id="172846"/>
    <lineage>
        <taxon>Eukaryota</taxon>
        <taxon>Metazoa</taxon>
        <taxon>Ecdysozoa</taxon>
        <taxon>Arthropoda</taxon>
        <taxon>Chelicerata</taxon>
        <taxon>Arachnida</taxon>
        <taxon>Araneae</taxon>
        <taxon>Araneomorphae</taxon>
        <taxon>Entelegynae</taxon>
        <taxon>Araneoidea</taxon>
        <taxon>Araneidae</taxon>
        <taxon>Caerostris</taxon>
    </lineage>
</organism>
<protein>
    <submittedName>
        <fullName evidence="1">Uncharacterized protein</fullName>
    </submittedName>
</protein>
<reference evidence="1 2" key="1">
    <citation type="submission" date="2021-06" db="EMBL/GenBank/DDBJ databases">
        <title>Caerostris extrusa draft genome.</title>
        <authorList>
            <person name="Kono N."/>
            <person name="Arakawa K."/>
        </authorList>
    </citation>
    <scope>NUCLEOTIDE SEQUENCE [LARGE SCALE GENOMIC DNA]</scope>
</reference>
<keyword evidence="2" id="KW-1185">Reference proteome</keyword>
<comment type="caution">
    <text evidence="1">The sequence shown here is derived from an EMBL/GenBank/DDBJ whole genome shotgun (WGS) entry which is preliminary data.</text>
</comment>
<sequence>MYTSVNLMFDVSRIQVRDGSVVHVVALAVLGRKRFKLALHVPATNSPSFFPENLLANLTLNLGKSKSKRPSPPMKGQKKWKSLKRSSCLVYSFGTAPYLRRIANHSINLSEWPGLSLLQHKYKLKQGR</sequence>
<dbReference type="EMBL" id="BPLR01010356">
    <property type="protein sequence ID" value="GIY38794.1"/>
    <property type="molecule type" value="Genomic_DNA"/>
</dbReference>
<dbReference type="AlphaFoldDB" id="A0AAV4SXZ9"/>
<evidence type="ECO:0000313" key="1">
    <source>
        <dbReference type="EMBL" id="GIY38794.1"/>
    </source>
</evidence>